<evidence type="ECO:0000313" key="10">
    <source>
        <dbReference type="EMBL" id="CAK9222943.1"/>
    </source>
</evidence>
<dbReference type="PANTHER" id="PTHR31985:SF273">
    <property type="entry name" value="ETHYLENE-RESPONSIVE TRANSCRIPTION FACTOR ERF017"/>
    <property type="match status" value="1"/>
</dbReference>
<evidence type="ECO:0000259" key="9">
    <source>
        <dbReference type="PROSITE" id="PS51032"/>
    </source>
</evidence>
<feature type="region of interest" description="Disordered" evidence="8">
    <location>
        <begin position="1"/>
        <end position="54"/>
    </location>
</feature>
<evidence type="ECO:0000256" key="1">
    <source>
        <dbReference type="ARBA" id="ARBA00004123"/>
    </source>
</evidence>
<evidence type="ECO:0000256" key="7">
    <source>
        <dbReference type="ARBA" id="ARBA00024343"/>
    </source>
</evidence>
<keyword evidence="6" id="KW-0539">Nucleus</keyword>
<accession>A0ABP0UND4</accession>
<dbReference type="EMBL" id="OZ019896">
    <property type="protein sequence ID" value="CAK9222943.1"/>
    <property type="molecule type" value="Genomic_DNA"/>
</dbReference>
<dbReference type="PROSITE" id="PS51032">
    <property type="entry name" value="AP2_ERF"/>
    <property type="match status" value="1"/>
</dbReference>
<sequence>DPDQSNYLPNQKQGSVNKFPSSLNISDSQHNKHEPSTAGSTTKNGSISKFLGPVKNNQRDLCKKPMITSTNPKSSYPPLKTYRGVRRRRWGRWVSEIRVPNKRSRIWLGSFPTAEMAARAYDAALVCLRGPKAAAATLNFPDSPPLVSFVGESCHSPKDVQAAAAAAAA</sequence>
<dbReference type="InterPro" id="IPR001471">
    <property type="entry name" value="AP2/ERF_dom"/>
</dbReference>
<evidence type="ECO:0000256" key="4">
    <source>
        <dbReference type="ARBA" id="ARBA00023159"/>
    </source>
</evidence>
<comment type="similarity">
    <text evidence="7">Belongs to the AP2/ERF transcription factor family. ERF subfamily.</text>
</comment>
<organism evidence="10 11">
    <name type="scientific">Sphagnum troendelagicum</name>
    <dbReference type="NCBI Taxonomy" id="128251"/>
    <lineage>
        <taxon>Eukaryota</taxon>
        <taxon>Viridiplantae</taxon>
        <taxon>Streptophyta</taxon>
        <taxon>Embryophyta</taxon>
        <taxon>Bryophyta</taxon>
        <taxon>Sphagnophytina</taxon>
        <taxon>Sphagnopsida</taxon>
        <taxon>Sphagnales</taxon>
        <taxon>Sphagnaceae</taxon>
        <taxon>Sphagnum</taxon>
    </lineage>
</organism>
<evidence type="ECO:0000256" key="5">
    <source>
        <dbReference type="ARBA" id="ARBA00023163"/>
    </source>
</evidence>
<dbReference type="InterPro" id="IPR051032">
    <property type="entry name" value="AP2/ERF_TF_ERF_subfamily"/>
</dbReference>
<dbReference type="Gene3D" id="3.30.730.10">
    <property type="entry name" value="AP2/ERF domain"/>
    <property type="match status" value="1"/>
</dbReference>
<name>A0ABP0UND4_9BRYO</name>
<feature type="domain" description="AP2/ERF" evidence="9">
    <location>
        <begin position="81"/>
        <end position="141"/>
    </location>
</feature>
<dbReference type="PANTHER" id="PTHR31985">
    <property type="entry name" value="ETHYLENE-RESPONSIVE TRANSCRIPTION FACTOR ERF042-RELATED"/>
    <property type="match status" value="1"/>
</dbReference>
<gene>
    <name evidence="10" type="ORF">CSSPTR1EN2_LOCUS16562</name>
</gene>
<dbReference type="CDD" id="cd00018">
    <property type="entry name" value="AP2"/>
    <property type="match status" value="1"/>
</dbReference>
<comment type="subcellular location">
    <subcellularLocation>
        <location evidence="1">Nucleus</location>
    </subcellularLocation>
</comment>
<dbReference type="SMART" id="SM00380">
    <property type="entry name" value="AP2"/>
    <property type="match status" value="1"/>
</dbReference>
<keyword evidence="4" id="KW-0010">Activator</keyword>
<dbReference type="InterPro" id="IPR016177">
    <property type="entry name" value="DNA-bd_dom_sf"/>
</dbReference>
<evidence type="ECO:0000313" key="11">
    <source>
        <dbReference type="Proteomes" id="UP001497512"/>
    </source>
</evidence>
<feature type="compositionally biased region" description="Polar residues" evidence="8">
    <location>
        <begin position="1"/>
        <end position="28"/>
    </location>
</feature>
<keyword evidence="2" id="KW-0805">Transcription regulation</keyword>
<dbReference type="Proteomes" id="UP001497512">
    <property type="component" value="Chromosome 4"/>
</dbReference>
<evidence type="ECO:0000256" key="6">
    <source>
        <dbReference type="ARBA" id="ARBA00023242"/>
    </source>
</evidence>
<proteinExistence type="inferred from homology"/>
<evidence type="ECO:0000256" key="2">
    <source>
        <dbReference type="ARBA" id="ARBA00023015"/>
    </source>
</evidence>
<feature type="compositionally biased region" description="Polar residues" evidence="8">
    <location>
        <begin position="37"/>
        <end position="47"/>
    </location>
</feature>
<dbReference type="SUPFAM" id="SSF54171">
    <property type="entry name" value="DNA-binding domain"/>
    <property type="match status" value="1"/>
</dbReference>
<dbReference type="PRINTS" id="PR00367">
    <property type="entry name" value="ETHRSPELEMNT"/>
</dbReference>
<dbReference type="Pfam" id="PF00847">
    <property type="entry name" value="AP2"/>
    <property type="match status" value="1"/>
</dbReference>
<keyword evidence="3" id="KW-0238">DNA-binding</keyword>
<protein>
    <recommendedName>
        <fullName evidence="9">AP2/ERF domain-containing protein</fullName>
    </recommendedName>
</protein>
<keyword evidence="5" id="KW-0804">Transcription</keyword>
<dbReference type="InterPro" id="IPR036955">
    <property type="entry name" value="AP2/ERF_dom_sf"/>
</dbReference>
<keyword evidence="11" id="KW-1185">Reference proteome</keyword>
<feature type="non-terminal residue" evidence="10">
    <location>
        <position position="169"/>
    </location>
</feature>
<evidence type="ECO:0000256" key="8">
    <source>
        <dbReference type="SAM" id="MobiDB-lite"/>
    </source>
</evidence>
<reference evidence="10" key="1">
    <citation type="submission" date="2024-02" db="EMBL/GenBank/DDBJ databases">
        <authorList>
            <consortium name="ELIXIR-Norway"/>
            <consortium name="Elixir Norway"/>
        </authorList>
    </citation>
    <scope>NUCLEOTIDE SEQUENCE</scope>
</reference>
<feature type="non-terminal residue" evidence="10">
    <location>
        <position position="1"/>
    </location>
</feature>
<evidence type="ECO:0000256" key="3">
    <source>
        <dbReference type="ARBA" id="ARBA00023125"/>
    </source>
</evidence>